<dbReference type="GeneID" id="109584960"/>
<dbReference type="EnsemblMetazoa" id="XM_020000869.1">
    <property type="protein sequence ID" value="XP_019856428.1"/>
    <property type="gene ID" value="LOC109584960"/>
</dbReference>
<dbReference type="Proteomes" id="UP000007879">
    <property type="component" value="Unassembled WGS sequence"/>
</dbReference>
<dbReference type="GO" id="GO:0004842">
    <property type="term" value="F:ubiquitin-protein transferase activity"/>
    <property type="evidence" value="ECO:0007669"/>
    <property type="project" value="InterPro"/>
</dbReference>
<protein>
    <submittedName>
        <fullName evidence="1">Uncharacterized protein</fullName>
    </submittedName>
</protein>
<evidence type="ECO:0000313" key="1">
    <source>
        <dbReference type="EnsemblMetazoa" id="XP_019856428.1"/>
    </source>
</evidence>
<dbReference type="KEGG" id="aqu:109584960"/>
<name>A0AAN0JID7_AMPQE</name>
<evidence type="ECO:0000313" key="2">
    <source>
        <dbReference type="Proteomes" id="UP000007879"/>
    </source>
</evidence>
<proteinExistence type="predicted"/>
<keyword evidence="2" id="KW-1185">Reference proteome</keyword>
<dbReference type="AlphaFoldDB" id="A0AAN0JID7"/>
<reference evidence="1" key="2">
    <citation type="submission" date="2024-06" db="UniProtKB">
        <authorList>
            <consortium name="EnsemblMetazoa"/>
        </authorList>
    </citation>
    <scope>IDENTIFICATION</scope>
</reference>
<reference evidence="2" key="1">
    <citation type="journal article" date="2010" name="Nature">
        <title>The Amphimedon queenslandica genome and the evolution of animal complexity.</title>
        <authorList>
            <person name="Srivastava M."/>
            <person name="Simakov O."/>
            <person name="Chapman J."/>
            <person name="Fahey B."/>
            <person name="Gauthier M.E."/>
            <person name="Mitros T."/>
            <person name="Richards G.S."/>
            <person name="Conaco C."/>
            <person name="Dacre M."/>
            <person name="Hellsten U."/>
            <person name="Larroux C."/>
            <person name="Putnam N.H."/>
            <person name="Stanke M."/>
            <person name="Adamska M."/>
            <person name="Darling A."/>
            <person name="Degnan S.M."/>
            <person name="Oakley T.H."/>
            <person name="Plachetzki D.C."/>
            <person name="Zhai Y."/>
            <person name="Adamski M."/>
            <person name="Calcino A."/>
            <person name="Cummins S.F."/>
            <person name="Goodstein D.M."/>
            <person name="Harris C."/>
            <person name="Jackson D.J."/>
            <person name="Leys S.P."/>
            <person name="Shu S."/>
            <person name="Woodcroft B.J."/>
            <person name="Vervoort M."/>
            <person name="Kosik K.S."/>
            <person name="Manning G."/>
            <person name="Degnan B.M."/>
            <person name="Rokhsar D.S."/>
        </authorList>
    </citation>
    <scope>NUCLEOTIDE SEQUENCE [LARGE SCALE GENOMIC DNA]</scope>
</reference>
<sequence>MKNGRMVILLNLENLYESLYDVLNQYYIKSGGHRYVDLGLRSNRTKCTVHPNFKLVLIAERERVYQEFPTPLINRLEKHFVDATTVLQPWQKDVCNQLDTWIETFLTEKYCHAKMGPIKKRSPQIKFGCQNLSSDRFWLPNLILLGLFWAAKTSPYLPKEVLWGEHKWQTIVCPPGLHFVCQKWSYQI</sequence>
<dbReference type="PANTHER" id="PTHR22605">
    <property type="entry name" value="RZ-TYPE DOMAIN-CONTAINING PROTEIN"/>
    <property type="match status" value="1"/>
</dbReference>
<dbReference type="RefSeq" id="XP_019856428.1">
    <property type="nucleotide sequence ID" value="XM_020000869.1"/>
</dbReference>
<dbReference type="InterPro" id="IPR027417">
    <property type="entry name" value="P-loop_NTPase"/>
</dbReference>
<dbReference type="InterPro" id="IPR031248">
    <property type="entry name" value="RNF213"/>
</dbReference>
<accession>A0AAN0JID7</accession>
<dbReference type="PANTHER" id="PTHR22605:SF16">
    <property type="entry name" value="E3 UBIQUITIN-PROTEIN LIGASE RNF213"/>
    <property type="match status" value="1"/>
</dbReference>
<dbReference type="Gene3D" id="3.40.50.300">
    <property type="entry name" value="P-loop containing nucleotide triphosphate hydrolases"/>
    <property type="match status" value="1"/>
</dbReference>
<dbReference type="GO" id="GO:0016887">
    <property type="term" value="F:ATP hydrolysis activity"/>
    <property type="evidence" value="ECO:0007669"/>
    <property type="project" value="InterPro"/>
</dbReference>
<organism evidence="1 2">
    <name type="scientific">Amphimedon queenslandica</name>
    <name type="common">Sponge</name>
    <dbReference type="NCBI Taxonomy" id="400682"/>
    <lineage>
        <taxon>Eukaryota</taxon>
        <taxon>Metazoa</taxon>
        <taxon>Porifera</taxon>
        <taxon>Demospongiae</taxon>
        <taxon>Heteroscleromorpha</taxon>
        <taxon>Haplosclerida</taxon>
        <taxon>Niphatidae</taxon>
        <taxon>Amphimedon</taxon>
    </lineage>
</organism>